<dbReference type="AlphaFoldDB" id="A0A6J2K778"/>
<dbReference type="KEGG" id="bman:114241112"/>
<keyword evidence="1" id="KW-1185">Reference proteome</keyword>
<reference evidence="2 3" key="1">
    <citation type="submission" date="2025-04" db="UniProtKB">
        <authorList>
            <consortium name="RefSeq"/>
        </authorList>
    </citation>
    <scope>IDENTIFICATION</scope>
    <source>
        <tissue evidence="2 3">Silk gland</tissue>
    </source>
</reference>
<dbReference type="KEGG" id="bman:114247931"/>
<gene>
    <name evidence="4" type="primary">LOC114247931</name>
    <name evidence="2" type="synonym">LOC114240151</name>
    <name evidence="3" type="synonym">LOC114241112</name>
</gene>
<organism evidence="1 4">
    <name type="scientific">Bombyx mandarina</name>
    <name type="common">Wild silk moth</name>
    <name type="synonym">Wild silkworm</name>
    <dbReference type="NCBI Taxonomy" id="7092"/>
    <lineage>
        <taxon>Eukaryota</taxon>
        <taxon>Metazoa</taxon>
        <taxon>Ecdysozoa</taxon>
        <taxon>Arthropoda</taxon>
        <taxon>Hexapoda</taxon>
        <taxon>Insecta</taxon>
        <taxon>Pterygota</taxon>
        <taxon>Neoptera</taxon>
        <taxon>Endopterygota</taxon>
        <taxon>Lepidoptera</taxon>
        <taxon>Glossata</taxon>
        <taxon>Ditrysia</taxon>
        <taxon>Bombycoidea</taxon>
        <taxon>Bombycidae</taxon>
        <taxon>Bombycinae</taxon>
        <taxon>Bombyx</taxon>
    </lineage>
</organism>
<dbReference type="RefSeq" id="XP_028026400.1">
    <property type="nucleotide sequence ID" value="XM_028170599.1"/>
</dbReference>
<evidence type="ECO:0000313" key="1">
    <source>
        <dbReference type="Proteomes" id="UP000504629"/>
    </source>
</evidence>
<proteinExistence type="predicted"/>
<name>A0A6J2K778_BOMMA</name>
<accession>A0A6J2K778</accession>
<evidence type="ECO:0000313" key="4">
    <source>
        <dbReference type="RefSeq" id="XP_028036822.1"/>
    </source>
</evidence>
<dbReference type="GeneID" id="114247931"/>
<evidence type="ECO:0000313" key="2">
    <source>
        <dbReference type="RefSeq" id="XP_028026400.1"/>
    </source>
</evidence>
<dbReference type="RefSeq" id="XP_028027651.1">
    <property type="nucleotide sequence ID" value="XM_028171850.1"/>
</dbReference>
<dbReference type="Proteomes" id="UP000504629">
    <property type="component" value="Unplaced"/>
</dbReference>
<dbReference type="RefSeq" id="XP_028036822.1">
    <property type="nucleotide sequence ID" value="XM_028181021.1"/>
</dbReference>
<sequence length="115" mass="12241">MARVTGIFATINGRRLESQSAPAPFDGSGHRYTCNVRGGRLGTHTAAAPFDGAGRRHTSTFAAGGLDHIPQRHPLMARVAGTLADYKKSCCTILSSEASESPYQTERSCVIYALS</sequence>
<protein>
    <submittedName>
        <fullName evidence="2">Uncharacterized protein LOC114240151</fullName>
    </submittedName>
    <submittedName>
        <fullName evidence="3">Uncharacterized protein LOC114241112</fullName>
    </submittedName>
    <submittedName>
        <fullName evidence="4">Uncharacterized protein LOC114247931</fullName>
    </submittedName>
</protein>
<dbReference type="KEGG" id="bman:114240151"/>
<evidence type="ECO:0000313" key="3">
    <source>
        <dbReference type="RefSeq" id="XP_028027651.1"/>
    </source>
</evidence>